<feature type="region of interest" description="Disordered" evidence="1">
    <location>
        <begin position="63"/>
        <end position="130"/>
    </location>
</feature>
<keyword evidence="3" id="KW-1185">Reference proteome</keyword>
<sequence>MSSCGAAVPPSAAAAAAAAAEISAIGASALSLPRTMSFATVDVLSPTVSESIHARATIWRARRPNSPPLCRDGTPHSAASAVRRAKTGAGRAVRREEASSAASAGALRKRKASMAPVTRVRSAGATRSEGPADATMCFALACDVMSGDGRDEW</sequence>
<name>A0A8J4F5W2_9CHLO</name>
<evidence type="ECO:0000313" key="2">
    <source>
        <dbReference type="EMBL" id="GIL58770.1"/>
    </source>
</evidence>
<dbReference type="Proteomes" id="UP000747399">
    <property type="component" value="Unassembled WGS sequence"/>
</dbReference>
<protein>
    <submittedName>
        <fullName evidence="2">Uncharacterized protein</fullName>
    </submittedName>
</protein>
<gene>
    <name evidence="2" type="ORF">Vafri_13752</name>
</gene>
<evidence type="ECO:0000313" key="3">
    <source>
        <dbReference type="Proteomes" id="UP000747399"/>
    </source>
</evidence>
<organism evidence="2 3">
    <name type="scientific">Volvox africanus</name>
    <dbReference type="NCBI Taxonomy" id="51714"/>
    <lineage>
        <taxon>Eukaryota</taxon>
        <taxon>Viridiplantae</taxon>
        <taxon>Chlorophyta</taxon>
        <taxon>core chlorophytes</taxon>
        <taxon>Chlorophyceae</taxon>
        <taxon>CS clade</taxon>
        <taxon>Chlamydomonadales</taxon>
        <taxon>Volvocaceae</taxon>
        <taxon>Volvox</taxon>
    </lineage>
</organism>
<dbReference type="AlphaFoldDB" id="A0A8J4F5W2"/>
<evidence type="ECO:0000256" key="1">
    <source>
        <dbReference type="SAM" id="MobiDB-lite"/>
    </source>
</evidence>
<reference evidence="2" key="1">
    <citation type="journal article" date="2021" name="Proc. Natl. Acad. Sci. U.S.A.">
        <title>Three genomes in the algal genus Volvox reveal the fate of a haploid sex-determining region after a transition to homothallism.</title>
        <authorList>
            <person name="Yamamoto K."/>
            <person name="Hamaji T."/>
            <person name="Kawai-Toyooka H."/>
            <person name="Matsuzaki R."/>
            <person name="Takahashi F."/>
            <person name="Nishimura Y."/>
            <person name="Kawachi M."/>
            <person name="Noguchi H."/>
            <person name="Minakuchi Y."/>
            <person name="Umen J.G."/>
            <person name="Toyoda A."/>
            <person name="Nozaki H."/>
        </authorList>
    </citation>
    <scope>NUCLEOTIDE SEQUENCE</scope>
    <source>
        <strain evidence="2">NIES-3780</strain>
    </source>
</reference>
<dbReference type="EMBL" id="BNCO01000032">
    <property type="protein sequence ID" value="GIL58770.1"/>
    <property type="molecule type" value="Genomic_DNA"/>
</dbReference>
<proteinExistence type="predicted"/>
<accession>A0A8J4F5W2</accession>
<comment type="caution">
    <text evidence="2">The sequence shown here is derived from an EMBL/GenBank/DDBJ whole genome shotgun (WGS) entry which is preliminary data.</text>
</comment>